<dbReference type="Pfam" id="PF02852">
    <property type="entry name" value="Pyr_redox_dim"/>
    <property type="match status" value="1"/>
</dbReference>
<dbReference type="PANTHER" id="PTHR43429:SF1">
    <property type="entry name" value="NAD(P)H SULFUR OXIDOREDUCTASE (COA-DEPENDENT)"/>
    <property type="match status" value="1"/>
</dbReference>
<evidence type="ECO:0000256" key="4">
    <source>
        <dbReference type="ARBA" id="ARBA00022827"/>
    </source>
</evidence>
<evidence type="ECO:0000313" key="9">
    <source>
        <dbReference type="Proteomes" id="UP000727506"/>
    </source>
</evidence>
<dbReference type="PANTHER" id="PTHR43429">
    <property type="entry name" value="PYRIDINE NUCLEOTIDE-DISULFIDE OXIDOREDUCTASE DOMAIN-CONTAINING"/>
    <property type="match status" value="1"/>
</dbReference>
<dbReference type="AlphaFoldDB" id="A0A943UX25"/>
<dbReference type="GO" id="GO:0016491">
    <property type="term" value="F:oxidoreductase activity"/>
    <property type="evidence" value="ECO:0007669"/>
    <property type="project" value="UniProtKB-KW"/>
</dbReference>
<proteinExistence type="inferred from homology"/>
<dbReference type="Proteomes" id="UP000727506">
    <property type="component" value="Unassembled WGS sequence"/>
</dbReference>
<dbReference type="Gene3D" id="3.50.50.60">
    <property type="entry name" value="FAD/NAD(P)-binding domain"/>
    <property type="match status" value="2"/>
</dbReference>
<organism evidence="8 9">
    <name type="scientific">Slackia piriformis</name>
    <dbReference type="NCBI Taxonomy" id="626934"/>
    <lineage>
        <taxon>Bacteria</taxon>
        <taxon>Bacillati</taxon>
        <taxon>Actinomycetota</taxon>
        <taxon>Coriobacteriia</taxon>
        <taxon>Eggerthellales</taxon>
        <taxon>Eggerthellaceae</taxon>
        <taxon>Slackia</taxon>
    </lineage>
</organism>
<keyword evidence="3" id="KW-0285">Flavoprotein</keyword>
<dbReference type="EMBL" id="JAGZSV010000056">
    <property type="protein sequence ID" value="MBS6940689.1"/>
    <property type="molecule type" value="Genomic_DNA"/>
</dbReference>
<dbReference type="PRINTS" id="PR00368">
    <property type="entry name" value="FADPNR"/>
</dbReference>
<dbReference type="PRINTS" id="PR00411">
    <property type="entry name" value="PNDRDTASEI"/>
</dbReference>
<dbReference type="InterPro" id="IPR001763">
    <property type="entry name" value="Rhodanese-like_dom"/>
</dbReference>
<dbReference type="InterPro" id="IPR016156">
    <property type="entry name" value="FAD/NAD-linked_Rdtase_dimer_sf"/>
</dbReference>
<dbReference type="Gene3D" id="3.40.250.10">
    <property type="entry name" value="Rhodanese-like domain"/>
    <property type="match status" value="1"/>
</dbReference>
<dbReference type="InterPro" id="IPR036873">
    <property type="entry name" value="Rhodanese-like_dom_sf"/>
</dbReference>
<dbReference type="SMART" id="SM00450">
    <property type="entry name" value="RHOD"/>
    <property type="match status" value="1"/>
</dbReference>
<dbReference type="PROSITE" id="PS50206">
    <property type="entry name" value="RHODANESE_3"/>
    <property type="match status" value="1"/>
</dbReference>
<dbReference type="SUPFAM" id="SSF51905">
    <property type="entry name" value="FAD/NAD(P)-binding domain"/>
    <property type="match status" value="1"/>
</dbReference>
<comment type="caution">
    <text evidence="8">The sequence shown here is derived from an EMBL/GenBank/DDBJ whole genome shotgun (WGS) entry which is preliminary data.</text>
</comment>
<dbReference type="Pfam" id="PF00581">
    <property type="entry name" value="Rhodanese"/>
    <property type="match status" value="1"/>
</dbReference>
<evidence type="ECO:0000256" key="6">
    <source>
        <dbReference type="ARBA" id="ARBA00023284"/>
    </source>
</evidence>
<gene>
    <name evidence="8" type="ORF">KH142_04260</name>
</gene>
<dbReference type="InterPro" id="IPR004099">
    <property type="entry name" value="Pyr_nucl-diS_OxRdtase_dimer"/>
</dbReference>
<keyword evidence="5" id="KW-0560">Oxidoreductase</keyword>
<comment type="cofactor">
    <cofactor evidence="1">
        <name>FAD</name>
        <dbReference type="ChEBI" id="CHEBI:57692"/>
    </cofactor>
</comment>
<evidence type="ECO:0000256" key="2">
    <source>
        <dbReference type="ARBA" id="ARBA00009130"/>
    </source>
</evidence>
<evidence type="ECO:0000259" key="7">
    <source>
        <dbReference type="PROSITE" id="PS50206"/>
    </source>
</evidence>
<protein>
    <submittedName>
        <fullName evidence="8">FAD-dependent oxidoreductase</fullName>
    </submittedName>
</protein>
<comment type="similarity">
    <text evidence="2">Belongs to the class-III pyridine nucleotide-disulfide oxidoreductase family.</text>
</comment>
<reference evidence="8" key="1">
    <citation type="submission" date="2021-02" db="EMBL/GenBank/DDBJ databases">
        <title>Infant gut strain persistence is associated with maternal origin, phylogeny, and functional potential including surface adhesion and iron acquisition.</title>
        <authorList>
            <person name="Lou Y.C."/>
        </authorList>
    </citation>
    <scope>NUCLEOTIDE SEQUENCE</scope>
    <source>
        <strain evidence="8">L2_039_000G1_dasL2_039_000G1_concoct_11</strain>
    </source>
</reference>
<accession>A0A943UX25</accession>
<feature type="domain" description="Rhodanese" evidence="7">
    <location>
        <begin position="469"/>
        <end position="552"/>
    </location>
</feature>
<dbReference type="InterPro" id="IPR050260">
    <property type="entry name" value="FAD-bd_OxRdtase"/>
</dbReference>
<sequence length="569" mass="60565">MKTVIIGGVAGGASAAARLRRLDEQAEIVMIERTGYVSYANCGLPYYIGGTIREKAKLTLQTPESFRARFDIDVRVHQEAVAIDRAAKTVSIKRLDDGATYEESYDYLILSPGAKAVVPPLPGIDDARIHTLRTVEDTFAVKKRADGLIEAGKTNAVVIGGGFIGLEMAENLKDLGFSVTLLQRGTHVMPTLDYDMACDVHAYLRSCGIDLKLGFDVVGFEPDDAADEVRVLGEGGEPIPASLVVTAIGVTPETHLAEDAGLELGIRKAIVVDGQMRTSDPSIFAVGDAVQVKHFVSDDDALISLAGPANKQGRVAADAICGRERAFAAPQGSSVLKVFDMTIASTGLSESAAARAGIACDKAFTSSPSHATYYPGARSMSVKTVFEPESGRILGAQIVGFEGVDKRIDVIATAIRAHMAAADLEELDLAYAPPYSSAKDPVNMAGFVIENVRGGLVRQHHWHDVAALVGQRAQLLDVRTKAEYARGAIEGSVNIPLDELRGRLDELDADRPVFVNCHSGLRSYVACRMLAGHGFACSNLSGGWRLYSSIVEDAAFDARPTHPCGAPAV</sequence>
<evidence type="ECO:0000313" key="8">
    <source>
        <dbReference type="EMBL" id="MBS6940689.1"/>
    </source>
</evidence>
<dbReference type="SUPFAM" id="SSF55424">
    <property type="entry name" value="FAD/NAD-linked reductases, dimerisation (C-terminal) domain"/>
    <property type="match status" value="1"/>
</dbReference>
<dbReference type="InterPro" id="IPR023753">
    <property type="entry name" value="FAD/NAD-binding_dom"/>
</dbReference>
<dbReference type="InterPro" id="IPR036188">
    <property type="entry name" value="FAD/NAD-bd_sf"/>
</dbReference>
<evidence type="ECO:0000256" key="1">
    <source>
        <dbReference type="ARBA" id="ARBA00001974"/>
    </source>
</evidence>
<evidence type="ECO:0000256" key="3">
    <source>
        <dbReference type="ARBA" id="ARBA00022630"/>
    </source>
</evidence>
<keyword evidence="6" id="KW-0676">Redox-active center</keyword>
<name>A0A943UX25_9ACTN</name>
<keyword evidence="4" id="KW-0274">FAD</keyword>
<dbReference type="SUPFAM" id="SSF52821">
    <property type="entry name" value="Rhodanese/Cell cycle control phosphatase"/>
    <property type="match status" value="1"/>
</dbReference>
<dbReference type="Pfam" id="PF07992">
    <property type="entry name" value="Pyr_redox_2"/>
    <property type="match status" value="1"/>
</dbReference>
<evidence type="ECO:0000256" key="5">
    <source>
        <dbReference type="ARBA" id="ARBA00023002"/>
    </source>
</evidence>